<evidence type="ECO:0000313" key="3">
    <source>
        <dbReference type="EMBL" id="KZL72081.1"/>
    </source>
</evidence>
<feature type="compositionally biased region" description="Low complexity" evidence="1">
    <location>
        <begin position="338"/>
        <end position="355"/>
    </location>
</feature>
<dbReference type="AlphaFoldDB" id="A0A166THD5"/>
<feature type="compositionally biased region" description="Polar residues" evidence="1">
    <location>
        <begin position="268"/>
        <end position="285"/>
    </location>
</feature>
<feature type="transmembrane region" description="Helical" evidence="2">
    <location>
        <begin position="64"/>
        <end position="83"/>
    </location>
</feature>
<reference evidence="3 4" key="1">
    <citation type="submission" date="2015-06" db="EMBL/GenBank/DDBJ databases">
        <title>Survival trade-offs in plant roots during colonization by closely related pathogenic and mutualistic fungi.</title>
        <authorList>
            <person name="Hacquard S."/>
            <person name="Kracher B."/>
            <person name="Hiruma K."/>
            <person name="Weinman A."/>
            <person name="Muench P."/>
            <person name="Garrido Oter R."/>
            <person name="Ver Loren van Themaat E."/>
            <person name="Dallerey J.-F."/>
            <person name="Damm U."/>
            <person name="Henrissat B."/>
            <person name="Lespinet O."/>
            <person name="Thon M."/>
            <person name="Kemen E."/>
            <person name="McHardy A.C."/>
            <person name="Schulze-Lefert P."/>
            <person name="O'Connell R.J."/>
        </authorList>
    </citation>
    <scope>NUCLEOTIDE SEQUENCE [LARGE SCALE GENOMIC DNA]</scope>
    <source>
        <strain evidence="3 4">MAFF 238704</strain>
    </source>
</reference>
<proteinExistence type="predicted"/>
<keyword evidence="4" id="KW-1185">Reference proteome</keyword>
<evidence type="ECO:0000256" key="2">
    <source>
        <dbReference type="SAM" id="Phobius"/>
    </source>
</evidence>
<keyword evidence="2" id="KW-1133">Transmembrane helix</keyword>
<keyword evidence="2" id="KW-0812">Transmembrane</keyword>
<feature type="region of interest" description="Disordered" evidence="1">
    <location>
        <begin position="213"/>
        <end position="239"/>
    </location>
</feature>
<gene>
    <name evidence="3" type="ORF">CI238_00853</name>
</gene>
<dbReference type="Proteomes" id="UP000076584">
    <property type="component" value="Unassembled WGS sequence"/>
</dbReference>
<feature type="transmembrane region" description="Helical" evidence="2">
    <location>
        <begin position="128"/>
        <end position="149"/>
    </location>
</feature>
<organism evidence="3 4">
    <name type="scientific">Colletotrichum incanum</name>
    <name type="common">Soybean anthracnose fungus</name>
    <dbReference type="NCBI Taxonomy" id="1573173"/>
    <lineage>
        <taxon>Eukaryota</taxon>
        <taxon>Fungi</taxon>
        <taxon>Dikarya</taxon>
        <taxon>Ascomycota</taxon>
        <taxon>Pezizomycotina</taxon>
        <taxon>Sordariomycetes</taxon>
        <taxon>Hypocreomycetidae</taxon>
        <taxon>Glomerellales</taxon>
        <taxon>Glomerellaceae</taxon>
        <taxon>Colletotrichum</taxon>
        <taxon>Colletotrichum spaethianum species complex</taxon>
    </lineage>
</organism>
<dbReference type="STRING" id="1573173.A0A166THD5"/>
<evidence type="ECO:0000313" key="4">
    <source>
        <dbReference type="Proteomes" id="UP000076584"/>
    </source>
</evidence>
<feature type="transmembrane region" description="Helical" evidence="2">
    <location>
        <begin position="20"/>
        <end position="43"/>
    </location>
</feature>
<feature type="transmembrane region" description="Helical" evidence="2">
    <location>
        <begin position="103"/>
        <end position="121"/>
    </location>
</feature>
<sequence>MVLHRQQAQFDRSRWRMALLVPLWVLQLLVLLIVIGLFSWRLSDTLKNWEIEEQTKGMFPMVEVVWESVNIGFSLICLISTVYEVSKLAAETLTPWTMLFTHVLKIVCSLATLALDIVVFLQRKDSHYSMVGLGLDCFLLVLVAIPGIYSIQTYRRLTKYDDYHYPVNHKPYGFNDLEGEASYSGRLSIGGLSLGDRSLRRISTSSIKSMAGLQKQEQMQQMAQQQQPEPNSIQRTPSQYNNERDTQFDRYMVERAMTNEFGWVASPGSDNLGRSDSYVGSGSMTNGKVVTRESMGRAPSWGSSHVLVAVPEMDEEDVQGRDDRQALLGHRRQGSDESVGPSSPPSASSSRMTPPRIEIEESDIAGGGENAWERKRKRSQ</sequence>
<dbReference type="EMBL" id="LFIW01002391">
    <property type="protein sequence ID" value="KZL72081.1"/>
    <property type="molecule type" value="Genomic_DNA"/>
</dbReference>
<dbReference type="OrthoDB" id="5211263at2759"/>
<feature type="region of interest" description="Disordered" evidence="1">
    <location>
        <begin position="266"/>
        <end position="285"/>
    </location>
</feature>
<protein>
    <submittedName>
        <fullName evidence="3">Uncharacterized protein</fullName>
    </submittedName>
</protein>
<evidence type="ECO:0000256" key="1">
    <source>
        <dbReference type="SAM" id="MobiDB-lite"/>
    </source>
</evidence>
<keyword evidence="2" id="KW-0472">Membrane</keyword>
<accession>A0A166THD5</accession>
<feature type="compositionally biased region" description="Low complexity" evidence="1">
    <location>
        <begin position="214"/>
        <end position="230"/>
    </location>
</feature>
<name>A0A166THD5_COLIC</name>
<feature type="region of interest" description="Disordered" evidence="1">
    <location>
        <begin position="326"/>
        <end position="380"/>
    </location>
</feature>
<comment type="caution">
    <text evidence="3">The sequence shown here is derived from an EMBL/GenBank/DDBJ whole genome shotgun (WGS) entry which is preliminary data.</text>
</comment>